<organism evidence="2 3">
    <name type="scientific">Spirosoma profusum</name>
    <dbReference type="NCBI Taxonomy" id="2771354"/>
    <lineage>
        <taxon>Bacteria</taxon>
        <taxon>Pseudomonadati</taxon>
        <taxon>Bacteroidota</taxon>
        <taxon>Cytophagia</taxon>
        <taxon>Cytophagales</taxon>
        <taxon>Cytophagaceae</taxon>
        <taxon>Spirosoma</taxon>
    </lineage>
</organism>
<dbReference type="RefSeq" id="WP_190892967.1">
    <property type="nucleotide sequence ID" value="NZ_JACWZY010000058.1"/>
</dbReference>
<feature type="transmembrane region" description="Helical" evidence="1">
    <location>
        <begin position="170"/>
        <end position="189"/>
    </location>
</feature>
<feature type="transmembrane region" description="Helical" evidence="1">
    <location>
        <begin position="55"/>
        <end position="76"/>
    </location>
</feature>
<keyword evidence="1" id="KW-1133">Transmembrane helix</keyword>
<proteinExistence type="predicted"/>
<accession>A0A927AW16</accession>
<dbReference type="AlphaFoldDB" id="A0A927AW16"/>
<dbReference type="Proteomes" id="UP000598820">
    <property type="component" value="Unassembled WGS sequence"/>
</dbReference>
<gene>
    <name evidence="2" type="ORF">IC229_33085</name>
</gene>
<keyword evidence="1" id="KW-0472">Membrane</keyword>
<evidence type="ECO:0000256" key="1">
    <source>
        <dbReference type="SAM" id="Phobius"/>
    </source>
</evidence>
<evidence type="ECO:0000313" key="2">
    <source>
        <dbReference type="EMBL" id="MBD2705493.1"/>
    </source>
</evidence>
<reference evidence="2" key="1">
    <citation type="submission" date="2020-09" db="EMBL/GenBank/DDBJ databases">
        <authorList>
            <person name="Kim M.K."/>
        </authorList>
    </citation>
    <scope>NUCLEOTIDE SEQUENCE</scope>
    <source>
        <strain evidence="2">BT702</strain>
    </source>
</reference>
<comment type="caution">
    <text evidence="2">The sequence shown here is derived from an EMBL/GenBank/DDBJ whole genome shotgun (WGS) entry which is preliminary data.</text>
</comment>
<sequence length="237" mass="27134">MNQDRSFLKIAAIAGFVTAVTTFLLWLLPKFYAPPATFDEGILLHKNSAYLAKQWVNFLHIPFALLAYFGLTVLLVKRQAVKAIFGMLWFGIWGAVEMSGVAIILFSVNYNWRTTYETADMAQKVALRTNIEGFYSVWDSLFFVLLIAFLLGTLFFGWATWRSKGLEKILSYLFWMAVPLTLLIILDNYANQSWAGQLTKAVYPILQPVSRFILGLFLWKQSTRIEKEPSKEFVTIS</sequence>
<feature type="transmembrane region" description="Helical" evidence="1">
    <location>
        <begin position="7"/>
        <end position="28"/>
    </location>
</feature>
<feature type="transmembrane region" description="Helical" evidence="1">
    <location>
        <begin position="201"/>
        <end position="219"/>
    </location>
</feature>
<feature type="transmembrane region" description="Helical" evidence="1">
    <location>
        <begin position="140"/>
        <end position="158"/>
    </location>
</feature>
<protein>
    <submittedName>
        <fullName evidence="2">Uncharacterized protein</fullName>
    </submittedName>
</protein>
<keyword evidence="3" id="KW-1185">Reference proteome</keyword>
<feature type="transmembrane region" description="Helical" evidence="1">
    <location>
        <begin position="88"/>
        <end position="108"/>
    </location>
</feature>
<evidence type="ECO:0000313" key="3">
    <source>
        <dbReference type="Proteomes" id="UP000598820"/>
    </source>
</evidence>
<keyword evidence="1" id="KW-0812">Transmembrane</keyword>
<name>A0A927AW16_9BACT</name>
<dbReference type="EMBL" id="JACWZY010000058">
    <property type="protein sequence ID" value="MBD2705493.1"/>
    <property type="molecule type" value="Genomic_DNA"/>
</dbReference>